<feature type="compositionally biased region" description="Polar residues" evidence="1">
    <location>
        <begin position="119"/>
        <end position="129"/>
    </location>
</feature>
<name>S8EF03_FOMSC</name>
<dbReference type="eggNOG" id="ENOG502SZNM">
    <property type="taxonomic scope" value="Eukaryota"/>
</dbReference>
<gene>
    <name evidence="3" type="ORF">FOMPIDRAFT_1036077</name>
</gene>
<keyword evidence="2" id="KW-1133">Transmembrane helix</keyword>
<dbReference type="STRING" id="743788.S8EF03"/>
<organism evidence="3 4">
    <name type="scientific">Fomitopsis schrenkii</name>
    <name type="common">Brown rot fungus</name>
    <dbReference type="NCBI Taxonomy" id="2126942"/>
    <lineage>
        <taxon>Eukaryota</taxon>
        <taxon>Fungi</taxon>
        <taxon>Dikarya</taxon>
        <taxon>Basidiomycota</taxon>
        <taxon>Agaricomycotina</taxon>
        <taxon>Agaricomycetes</taxon>
        <taxon>Polyporales</taxon>
        <taxon>Fomitopsis</taxon>
    </lineage>
</organism>
<feature type="compositionally biased region" description="Basic and acidic residues" evidence="1">
    <location>
        <begin position="131"/>
        <end position="143"/>
    </location>
</feature>
<keyword evidence="2" id="KW-0812">Transmembrane</keyword>
<accession>S8EF03</accession>
<feature type="region of interest" description="Disordered" evidence="1">
    <location>
        <begin position="90"/>
        <end position="164"/>
    </location>
</feature>
<evidence type="ECO:0000256" key="2">
    <source>
        <dbReference type="SAM" id="Phobius"/>
    </source>
</evidence>
<keyword evidence="2" id="KW-0472">Membrane</keyword>
<keyword evidence="4" id="KW-1185">Reference proteome</keyword>
<feature type="region of interest" description="Disordered" evidence="1">
    <location>
        <begin position="176"/>
        <end position="312"/>
    </location>
</feature>
<dbReference type="Proteomes" id="UP000015241">
    <property type="component" value="Unassembled WGS sequence"/>
</dbReference>
<protein>
    <submittedName>
        <fullName evidence="3">Uncharacterized protein</fullName>
    </submittedName>
</protein>
<dbReference type="InParanoid" id="S8EF03"/>
<dbReference type="HOGENOM" id="CLU_866088_0_0_1"/>
<feature type="compositionally biased region" description="Polar residues" evidence="1">
    <location>
        <begin position="92"/>
        <end position="106"/>
    </location>
</feature>
<dbReference type="OrthoDB" id="3244253at2759"/>
<evidence type="ECO:0000313" key="4">
    <source>
        <dbReference type="Proteomes" id="UP000015241"/>
    </source>
</evidence>
<dbReference type="AlphaFoldDB" id="S8EF03"/>
<evidence type="ECO:0000256" key="1">
    <source>
        <dbReference type="SAM" id="MobiDB-lite"/>
    </source>
</evidence>
<sequence length="387" mass="41784">MITVVYQTVSPSVNVVTATSYSGAPVPSGGAWQQTKQHIPVAPIAGGAAGGVFLAVAVVLAWVWWGKCIKRRDMKEKKEAFARLQVRENTRRNASSGSFTSAPKSQRTSRREKKVSFASAPSSMASTLRGTVDEFKDDARSEKSSAALVNAHKPVRPSPLRTANSQGEQALLMSMARTPSSRPATPPQSPFRDTAAPSPRRQSQDSAARRPSRDGTPTFPRRPSQDSAPLSPRHPSQDSAPPRRPSQDSARPFPTQASRPTPRKPPNPAQSPSPTSSVQPFLKRPIASRQVTHKASAASSMSAYSNESGEERQKRVSSSLVMAALGHLDPRRSFLGNYLPLNRRSRVADDLEQSRLSTMSAASAYSQTDADEPVGYAYGGEDSELPR</sequence>
<dbReference type="EMBL" id="KE504139">
    <property type="protein sequence ID" value="EPT01749.1"/>
    <property type="molecule type" value="Genomic_DNA"/>
</dbReference>
<feature type="transmembrane region" description="Helical" evidence="2">
    <location>
        <begin position="44"/>
        <end position="65"/>
    </location>
</feature>
<reference evidence="3 4" key="1">
    <citation type="journal article" date="2012" name="Science">
        <title>The Paleozoic origin of enzymatic lignin decomposition reconstructed from 31 fungal genomes.</title>
        <authorList>
            <person name="Floudas D."/>
            <person name="Binder M."/>
            <person name="Riley R."/>
            <person name="Barry K."/>
            <person name="Blanchette R.A."/>
            <person name="Henrissat B."/>
            <person name="Martinez A.T."/>
            <person name="Otillar R."/>
            <person name="Spatafora J.W."/>
            <person name="Yadav J.S."/>
            <person name="Aerts A."/>
            <person name="Benoit I."/>
            <person name="Boyd A."/>
            <person name="Carlson A."/>
            <person name="Copeland A."/>
            <person name="Coutinho P.M."/>
            <person name="de Vries R.P."/>
            <person name="Ferreira P."/>
            <person name="Findley K."/>
            <person name="Foster B."/>
            <person name="Gaskell J."/>
            <person name="Glotzer D."/>
            <person name="Gorecki P."/>
            <person name="Heitman J."/>
            <person name="Hesse C."/>
            <person name="Hori C."/>
            <person name="Igarashi K."/>
            <person name="Jurgens J.A."/>
            <person name="Kallen N."/>
            <person name="Kersten P."/>
            <person name="Kohler A."/>
            <person name="Kuees U."/>
            <person name="Kumar T.K.A."/>
            <person name="Kuo A."/>
            <person name="LaButti K."/>
            <person name="Larrondo L.F."/>
            <person name="Lindquist E."/>
            <person name="Ling A."/>
            <person name="Lombard V."/>
            <person name="Lucas S."/>
            <person name="Lundell T."/>
            <person name="Martin R."/>
            <person name="McLaughlin D.J."/>
            <person name="Morgenstern I."/>
            <person name="Morin E."/>
            <person name="Murat C."/>
            <person name="Nagy L.G."/>
            <person name="Nolan M."/>
            <person name="Ohm R.A."/>
            <person name="Patyshakuliyeva A."/>
            <person name="Rokas A."/>
            <person name="Ruiz-Duenas F.J."/>
            <person name="Sabat G."/>
            <person name="Salamov A."/>
            <person name="Samejima M."/>
            <person name="Schmutz J."/>
            <person name="Slot J.C."/>
            <person name="St John F."/>
            <person name="Stenlid J."/>
            <person name="Sun H."/>
            <person name="Sun S."/>
            <person name="Syed K."/>
            <person name="Tsang A."/>
            <person name="Wiebenga A."/>
            <person name="Young D."/>
            <person name="Pisabarro A."/>
            <person name="Eastwood D.C."/>
            <person name="Martin F."/>
            <person name="Cullen D."/>
            <person name="Grigoriev I.V."/>
            <person name="Hibbett D.S."/>
        </authorList>
    </citation>
    <scope>NUCLEOTIDE SEQUENCE</scope>
    <source>
        <strain evidence="4">FP-58527</strain>
    </source>
</reference>
<evidence type="ECO:0000313" key="3">
    <source>
        <dbReference type="EMBL" id="EPT01749.1"/>
    </source>
</evidence>
<feature type="compositionally biased region" description="Low complexity" evidence="1">
    <location>
        <begin position="295"/>
        <end position="307"/>
    </location>
</feature>
<feature type="compositionally biased region" description="Polar residues" evidence="1">
    <location>
        <begin position="354"/>
        <end position="368"/>
    </location>
</feature>
<feature type="region of interest" description="Disordered" evidence="1">
    <location>
        <begin position="343"/>
        <end position="387"/>
    </location>
</feature>
<proteinExistence type="predicted"/>